<feature type="compositionally biased region" description="Polar residues" evidence="1">
    <location>
        <begin position="1"/>
        <end position="10"/>
    </location>
</feature>
<protein>
    <submittedName>
        <fullName evidence="2">Uncharacterized protein</fullName>
    </submittedName>
</protein>
<dbReference type="EMBL" id="CAOQHR010000003">
    <property type="protein sequence ID" value="CAI6331511.1"/>
    <property type="molecule type" value="Genomic_DNA"/>
</dbReference>
<comment type="caution">
    <text evidence="2">The sequence shown here is derived from an EMBL/GenBank/DDBJ whole genome shotgun (WGS) entry which is preliminary data.</text>
</comment>
<dbReference type="AlphaFoldDB" id="A0A9W4XST3"/>
<proteinExistence type="predicted"/>
<feature type="region of interest" description="Disordered" evidence="1">
    <location>
        <begin position="1"/>
        <end position="58"/>
    </location>
</feature>
<reference evidence="2" key="1">
    <citation type="submission" date="2023-01" db="EMBL/GenBank/DDBJ databases">
        <authorList>
            <person name="Van Ghelder C."/>
            <person name="Rancurel C."/>
        </authorList>
    </citation>
    <scope>NUCLEOTIDE SEQUENCE</scope>
    <source>
        <strain evidence="2">CNCM I-4278</strain>
    </source>
</reference>
<organism evidence="2 3">
    <name type="scientific">Periconia digitata</name>
    <dbReference type="NCBI Taxonomy" id="1303443"/>
    <lineage>
        <taxon>Eukaryota</taxon>
        <taxon>Fungi</taxon>
        <taxon>Dikarya</taxon>
        <taxon>Ascomycota</taxon>
        <taxon>Pezizomycotina</taxon>
        <taxon>Dothideomycetes</taxon>
        <taxon>Pleosporomycetidae</taxon>
        <taxon>Pleosporales</taxon>
        <taxon>Massarineae</taxon>
        <taxon>Periconiaceae</taxon>
        <taxon>Periconia</taxon>
    </lineage>
</organism>
<evidence type="ECO:0000313" key="2">
    <source>
        <dbReference type="EMBL" id="CAI6331511.1"/>
    </source>
</evidence>
<dbReference type="Proteomes" id="UP001152607">
    <property type="component" value="Unassembled WGS sequence"/>
</dbReference>
<name>A0A9W4XST3_9PLEO</name>
<accession>A0A9W4XST3</accession>
<evidence type="ECO:0000256" key="1">
    <source>
        <dbReference type="SAM" id="MobiDB-lite"/>
    </source>
</evidence>
<evidence type="ECO:0000313" key="3">
    <source>
        <dbReference type="Proteomes" id="UP001152607"/>
    </source>
</evidence>
<gene>
    <name evidence="2" type="ORF">PDIGIT_LOCUS4536</name>
</gene>
<sequence>MLSEGGNQPTYPIESCKSLVARQRRTRQHKGKEGLTPSRTETTHARRTSIQHDLSHTHTHAQQMHACFAFAFIKPRSRTVLSLSLSLSFF</sequence>
<keyword evidence="3" id="KW-1185">Reference proteome</keyword>